<keyword evidence="7" id="KW-1185">Reference proteome</keyword>
<evidence type="ECO:0000259" key="5">
    <source>
        <dbReference type="PROSITE" id="PS50102"/>
    </source>
</evidence>
<dbReference type="CDD" id="cd00590">
    <property type="entry name" value="RRM_SF"/>
    <property type="match status" value="1"/>
</dbReference>
<feature type="compositionally biased region" description="Gly residues" evidence="4">
    <location>
        <begin position="131"/>
        <end position="155"/>
    </location>
</feature>
<protein>
    <recommendedName>
        <fullName evidence="5">RRM domain-containing protein</fullName>
    </recommendedName>
</protein>
<feature type="region of interest" description="Disordered" evidence="4">
    <location>
        <begin position="285"/>
        <end position="396"/>
    </location>
</feature>
<dbReference type="InterPro" id="IPR035979">
    <property type="entry name" value="RBD_domain_sf"/>
</dbReference>
<evidence type="ECO:0000256" key="2">
    <source>
        <dbReference type="ARBA" id="ARBA00022884"/>
    </source>
</evidence>
<dbReference type="SMART" id="SM00360">
    <property type="entry name" value="RRM"/>
    <property type="match status" value="2"/>
</dbReference>
<gene>
    <name evidence="6" type="ORF">PCOR1329_LOCUS52436</name>
</gene>
<dbReference type="InterPro" id="IPR000504">
    <property type="entry name" value="RRM_dom"/>
</dbReference>
<feature type="region of interest" description="Disordered" evidence="4">
    <location>
        <begin position="120"/>
        <end position="259"/>
    </location>
</feature>
<feature type="compositionally biased region" description="Basic and acidic residues" evidence="4">
    <location>
        <begin position="156"/>
        <end position="173"/>
    </location>
</feature>
<evidence type="ECO:0000313" key="6">
    <source>
        <dbReference type="EMBL" id="CAK0864607.1"/>
    </source>
</evidence>
<sequence>MVIKGQKSLNPPNTNIWVGNLPANIDKDELTAIFSRFGDISSARVFPPKGNGRFASAMMRTTTQERRGHLHCRAAERHYCGRAGVPHRLQLRRGEEGDAHAAGGARPPRDAAPALRAWEPRESPAAAPRWSGGGALGPPGDGGKGGGAKGPGGKGGKFEAAKGSKGGKGDGGKGKIGSGRVDKGDTGKGTKGRIWPGAGKGGRADAGRAGDGRPAIARTFVKKGPDGKEGEPAVHEHLDREPPCRLRQGPPPPRRRGYGEILSCRLFPPKKPGGQSSAMARLATQDPRAGLAHRGRPRRPDRAWSGRAHQLQLREGPALRACPGDRGTRRRRARLRGQGGRRTGAPHHRGADSRADHGGYGKAPAGGARSTGGHSRGWLKPKGADTAGSNRASHPYGGKGARAVGAIGAIGAIGAVGSSSSASAAAKEAPKKLPPLSRDQLVAAALADGLLGGSDTAPEAKLFVKNLPGDMDDLGLYRLFSPFGALVPGRVKAMAWPDGKCKGHGFVDFAEQLAAEQAMTALHGFEGLHVVQAEATGRSAPAPAAAPQPDEEDEDERAFQDRGGGARRRPR</sequence>
<accession>A0ABN9UYW2</accession>
<dbReference type="SUPFAM" id="SSF54928">
    <property type="entry name" value="RNA-binding domain, RBD"/>
    <property type="match status" value="2"/>
</dbReference>
<evidence type="ECO:0000256" key="1">
    <source>
        <dbReference type="ARBA" id="ARBA00022737"/>
    </source>
</evidence>
<organism evidence="6 7">
    <name type="scientific">Prorocentrum cordatum</name>
    <dbReference type="NCBI Taxonomy" id="2364126"/>
    <lineage>
        <taxon>Eukaryota</taxon>
        <taxon>Sar</taxon>
        <taxon>Alveolata</taxon>
        <taxon>Dinophyceae</taxon>
        <taxon>Prorocentrales</taxon>
        <taxon>Prorocentraceae</taxon>
        <taxon>Prorocentrum</taxon>
    </lineage>
</organism>
<comment type="caution">
    <text evidence="6">The sequence shown here is derived from an EMBL/GenBank/DDBJ whole genome shotgun (WGS) entry which is preliminary data.</text>
</comment>
<feature type="compositionally biased region" description="Basic and acidic residues" evidence="4">
    <location>
        <begin position="349"/>
        <end position="359"/>
    </location>
</feature>
<evidence type="ECO:0000256" key="3">
    <source>
        <dbReference type="PROSITE-ProRule" id="PRU00176"/>
    </source>
</evidence>
<dbReference type="InterPro" id="IPR012677">
    <property type="entry name" value="Nucleotide-bd_a/b_plait_sf"/>
</dbReference>
<name>A0ABN9UYW2_9DINO</name>
<feature type="domain" description="RRM" evidence="5">
    <location>
        <begin position="460"/>
        <end position="535"/>
    </location>
</feature>
<evidence type="ECO:0000256" key="4">
    <source>
        <dbReference type="SAM" id="MobiDB-lite"/>
    </source>
</evidence>
<dbReference type="PROSITE" id="PS50102">
    <property type="entry name" value="RRM"/>
    <property type="match status" value="2"/>
</dbReference>
<feature type="compositionally biased region" description="Basic and acidic residues" evidence="4">
    <location>
        <begin position="202"/>
        <end position="211"/>
    </location>
</feature>
<keyword evidence="1" id="KW-0677">Repeat</keyword>
<dbReference type="Pfam" id="PF00076">
    <property type="entry name" value="RRM_1"/>
    <property type="match status" value="2"/>
</dbReference>
<feature type="domain" description="RRM" evidence="5">
    <location>
        <begin position="14"/>
        <end position="52"/>
    </location>
</feature>
<feature type="compositionally biased region" description="Basic and acidic residues" evidence="4">
    <location>
        <begin position="223"/>
        <end position="244"/>
    </location>
</feature>
<dbReference type="EMBL" id="CAUYUJ010016382">
    <property type="protein sequence ID" value="CAK0864607.1"/>
    <property type="molecule type" value="Genomic_DNA"/>
</dbReference>
<feature type="region of interest" description="Disordered" evidence="4">
    <location>
        <begin position="533"/>
        <end position="571"/>
    </location>
</feature>
<dbReference type="Gene3D" id="3.30.70.330">
    <property type="match status" value="2"/>
</dbReference>
<evidence type="ECO:0000313" key="7">
    <source>
        <dbReference type="Proteomes" id="UP001189429"/>
    </source>
</evidence>
<dbReference type="Proteomes" id="UP001189429">
    <property type="component" value="Unassembled WGS sequence"/>
</dbReference>
<keyword evidence="2 3" id="KW-0694">RNA-binding</keyword>
<reference evidence="6" key="1">
    <citation type="submission" date="2023-10" db="EMBL/GenBank/DDBJ databases">
        <authorList>
            <person name="Chen Y."/>
            <person name="Shah S."/>
            <person name="Dougan E. K."/>
            <person name="Thang M."/>
            <person name="Chan C."/>
        </authorList>
    </citation>
    <scope>NUCLEOTIDE SEQUENCE [LARGE SCALE GENOMIC DNA]</scope>
</reference>
<proteinExistence type="predicted"/>
<dbReference type="PANTHER" id="PTHR24012">
    <property type="entry name" value="RNA BINDING PROTEIN"/>
    <property type="match status" value="1"/>
</dbReference>